<feature type="binding site" evidence="3">
    <location>
        <position position="44"/>
    </location>
    <ligand>
        <name>ATP</name>
        <dbReference type="ChEBI" id="CHEBI:30616"/>
    </ligand>
</feature>
<dbReference type="InterPro" id="IPR000719">
    <property type="entry name" value="Prot_kinase_dom"/>
</dbReference>
<dbReference type="EMBL" id="MLAK01000838">
    <property type="protein sequence ID" value="OHT03163.1"/>
    <property type="molecule type" value="Genomic_DNA"/>
</dbReference>
<keyword evidence="2 3" id="KW-0067">ATP-binding</keyword>
<comment type="caution">
    <text evidence="6">The sequence shown here is derived from an EMBL/GenBank/DDBJ whole genome shotgun (WGS) entry which is preliminary data.</text>
</comment>
<evidence type="ECO:0000259" key="5">
    <source>
        <dbReference type="PROSITE" id="PS50011"/>
    </source>
</evidence>
<dbReference type="OrthoDB" id="248923at2759"/>
<dbReference type="PROSITE" id="PS50011">
    <property type="entry name" value="PROTEIN_KINASE_DOM"/>
    <property type="match status" value="1"/>
</dbReference>
<organism evidence="6 7">
    <name type="scientific">Tritrichomonas foetus</name>
    <dbReference type="NCBI Taxonomy" id="1144522"/>
    <lineage>
        <taxon>Eukaryota</taxon>
        <taxon>Metamonada</taxon>
        <taxon>Parabasalia</taxon>
        <taxon>Tritrichomonadida</taxon>
        <taxon>Tritrichomonadidae</taxon>
        <taxon>Tritrichomonas</taxon>
    </lineage>
</organism>
<feature type="compositionally biased region" description="Low complexity" evidence="4">
    <location>
        <begin position="301"/>
        <end position="312"/>
    </location>
</feature>
<dbReference type="InterPro" id="IPR011009">
    <property type="entry name" value="Kinase-like_dom_sf"/>
</dbReference>
<name>A0A1J4JVX6_9EUKA</name>
<dbReference type="SUPFAM" id="SSF56112">
    <property type="entry name" value="Protein kinase-like (PK-like)"/>
    <property type="match status" value="1"/>
</dbReference>
<gene>
    <name evidence="6" type="ORF">TRFO_06838</name>
</gene>
<keyword evidence="1 3" id="KW-0547">Nucleotide-binding</keyword>
<proteinExistence type="predicted"/>
<sequence length="530" mass="59972">MDHEQTRKILLEHGYELISKVGEGAYSHVFLVNSVKYQVDFIIKQVDQTKFPAITKEIDILRQLHHPNIIGIYEYFEVDDFLYIILENCPGGSLKDVTSRAPLKINLFFTYAFQIISALEYCHSKGIVHRDIKPANILIDKYGRPKIADFGIASADVVNTQKIGSPLFLAPEVIENDSYDGMKSDIWALGITFYFLLFKKFPWKHNCSIEEQVRQQKTDNVCFPPNTKISIRNLISMMLRLAPKDRPSASDLLKLDIFRKELQTNQSAMSRRKSMVTTMGIHKSFSQQSETLQAVTMRVISPPTSPHSISPPNAAGRKSMMGPLSPHPQTESFQDSPNALNVPQIPPQQKPLNFQIGQLAQRLYNLPKAENSPPQLGRRSLQFPSNHFNQMPTMSKLITPKSPISIQKNWPPQNFGQNCASDDCEAFPNIQNNVEVSPVVNNPNSPNHAKPRTFSPPQYLHPSGIPQQLSLDNFPMLTHYASFSPINSSRIIQKNENCLSFKLPNLNAKAGRNSRMLYPKFNSSRNLEDA</sequence>
<dbReference type="AlphaFoldDB" id="A0A1J4JVX6"/>
<feature type="domain" description="Protein kinase" evidence="5">
    <location>
        <begin position="15"/>
        <end position="258"/>
    </location>
</feature>
<reference evidence="6" key="1">
    <citation type="submission" date="2016-10" db="EMBL/GenBank/DDBJ databases">
        <authorList>
            <person name="Benchimol M."/>
            <person name="Almeida L.G."/>
            <person name="Vasconcelos A.T."/>
            <person name="Perreira-Neves A."/>
            <person name="Rosa I.A."/>
            <person name="Tasca T."/>
            <person name="Bogo M.R."/>
            <person name="de Souza W."/>
        </authorList>
    </citation>
    <scope>NUCLEOTIDE SEQUENCE [LARGE SCALE GENOMIC DNA]</scope>
    <source>
        <strain evidence="6">K</strain>
    </source>
</reference>
<dbReference type="SMART" id="SM00220">
    <property type="entry name" value="S_TKc"/>
    <property type="match status" value="1"/>
</dbReference>
<dbReference type="GO" id="GO:0004672">
    <property type="term" value="F:protein kinase activity"/>
    <property type="evidence" value="ECO:0007669"/>
    <property type="project" value="InterPro"/>
</dbReference>
<feature type="region of interest" description="Disordered" evidence="4">
    <location>
        <begin position="301"/>
        <end position="335"/>
    </location>
</feature>
<dbReference type="FunFam" id="1.10.510.10:FF:000571">
    <property type="entry name" value="Maternal embryonic leucine zipper kinase"/>
    <property type="match status" value="1"/>
</dbReference>
<dbReference type="RefSeq" id="XP_068356299.1">
    <property type="nucleotide sequence ID" value="XM_068493333.1"/>
</dbReference>
<dbReference type="PANTHER" id="PTHR24362">
    <property type="entry name" value="SERINE/THREONINE-PROTEIN KINASE NEK"/>
    <property type="match status" value="1"/>
</dbReference>
<dbReference type="PROSITE" id="PS00107">
    <property type="entry name" value="PROTEIN_KINASE_ATP"/>
    <property type="match status" value="1"/>
</dbReference>
<dbReference type="GO" id="GO:0005524">
    <property type="term" value="F:ATP binding"/>
    <property type="evidence" value="ECO:0007669"/>
    <property type="project" value="UniProtKB-UniRule"/>
</dbReference>
<dbReference type="InterPro" id="IPR008271">
    <property type="entry name" value="Ser/Thr_kinase_AS"/>
</dbReference>
<evidence type="ECO:0000313" key="6">
    <source>
        <dbReference type="EMBL" id="OHT03163.1"/>
    </source>
</evidence>
<protein>
    <recommendedName>
        <fullName evidence="5">Protein kinase domain-containing protein</fullName>
    </recommendedName>
</protein>
<evidence type="ECO:0000256" key="3">
    <source>
        <dbReference type="PROSITE-ProRule" id="PRU10141"/>
    </source>
</evidence>
<dbReference type="PROSITE" id="PS00108">
    <property type="entry name" value="PROTEIN_KINASE_ST"/>
    <property type="match status" value="1"/>
</dbReference>
<dbReference type="VEuPathDB" id="TrichDB:TRFO_06838"/>
<dbReference type="Proteomes" id="UP000179807">
    <property type="component" value="Unassembled WGS sequence"/>
</dbReference>
<evidence type="ECO:0000256" key="1">
    <source>
        <dbReference type="ARBA" id="ARBA00022741"/>
    </source>
</evidence>
<dbReference type="Pfam" id="PF00069">
    <property type="entry name" value="Pkinase"/>
    <property type="match status" value="1"/>
</dbReference>
<dbReference type="PANTHER" id="PTHR24362:SF309">
    <property type="entry name" value="PROTEIN KINASE DOMAIN-CONTAINING PROTEIN"/>
    <property type="match status" value="1"/>
</dbReference>
<evidence type="ECO:0000256" key="4">
    <source>
        <dbReference type="SAM" id="MobiDB-lite"/>
    </source>
</evidence>
<dbReference type="InterPro" id="IPR017441">
    <property type="entry name" value="Protein_kinase_ATP_BS"/>
</dbReference>
<evidence type="ECO:0000256" key="2">
    <source>
        <dbReference type="ARBA" id="ARBA00022840"/>
    </source>
</evidence>
<dbReference type="Gene3D" id="1.10.510.10">
    <property type="entry name" value="Transferase(Phosphotransferase) domain 1"/>
    <property type="match status" value="1"/>
</dbReference>
<evidence type="ECO:0000313" key="7">
    <source>
        <dbReference type="Proteomes" id="UP000179807"/>
    </source>
</evidence>
<accession>A0A1J4JVX6</accession>
<dbReference type="GeneID" id="94828037"/>
<keyword evidence="7" id="KW-1185">Reference proteome</keyword>